<gene>
    <name evidence="1" type="ORF">V7x_43380</name>
</gene>
<dbReference type="AlphaFoldDB" id="A0A5C6FQ74"/>
<name>A0A5C6FQ74_9PLAN</name>
<dbReference type="Proteomes" id="UP000316476">
    <property type="component" value="Unassembled WGS sequence"/>
</dbReference>
<evidence type="ECO:0000313" key="2">
    <source>
        <dbReference type="Proteomes" id="UP000316476"/>
    </source>
</evidence>
<accession>A0A5C6FQ74</accession>
<reference evidence="1 2" key="1">
    <citation type="submission" date="2019-02" db="EMBL/GenBank/DDBJ databases">
        <title>Deep-cultivation of Planctomycetes and their phenomic and genomic characterization uncovers novel biology.</title>
        <authorList>
            <person name="Wiegand S."/>
            <person name="Jogler M."/>
            <person name="Boedeker C."/>
            <person name="Pinto D."/>
            <person name="Vollmers J."/>
            <person name="Rivas-Marin E."/>
            <person name="Kohn T."/>
            <person name="Peeters S.H."/>
            <person name="Heuer A."/>
            <person name="Rast P."/>
            <person name="Oberbeckmann S."/>
            <person name="Bunk B."/>
            <person name="Jeske O."/>
            <person name="Meyerdierks A."/>
            <person name="Storesund J.E."/>
            <person name="Kallscheuer N."/>
            <person name="Luecker S."/>
            <person name="Lage O.M."/>
            <person name="Pohl T."/>
            <person name="Merkel B.J."/>
            <person name="Hornburger P."/>
            <person name="Mueller R.-W."/>
            <person name="Bruemmer F."/>
            <person name="Labrenz M."/>
            <person name="Spormann A.M."/>
            <person name="Op Den Camp H."/>
            <person name="Overmann J."/>
            <person name="Amann R."/>
            <person name="Jetten M.S.M."/>
            <person name="Mascher T."/>
            <person name="Medema M.H."/>
            <person name="Devos D.P."/>
            <person name="Kaster A.-K."/>
            <person name="Ovreas L."/>
            <person name="Rohde M."/>
            <person name="Galperin M.Y."/>
            <person name="Jogler C."/>
        </authorList>
    </citation>
    <scope>NUCLEOTIDE SEQUENCE [LARGE SCALE GENOMIC DNA]</scope>
    <source>
        <strain evidence="1 2">V7</strain>
    </source>
</reference>
<proteinExistence type="predicted"/>
<dbReference type="EMBL" id="SJPZ01000002">
    <property type="protein sequence ID" value="TWU62603.1"/>
    <property type="molecule type" value="Genomic_DNA"/>
</dbReference>
<comment type="caution">
    <text evidence="1">The sequence shown here is derived from an EMBL/GenBank/DDBJ whole genome shotgun (WGS) entry which is preliminary data.</text>
</comment>
<evidence type="ECO:0000313" key="1">
    <source>
        <dbReference type="EMBL" id="TWU62603.1"/>
    </source>
</evidence>
<protein>
    <submittedName>
        <fullName evidence="1">Uncharacterized protein</fullName>
    </submittedName>
</protein>
<organism evidence="1 2">
    <name type="scientific">Crateriforma conspicua</name>
    <dbReference type="NCBI Taxonomy" id="2527996"/>
    <lineage>
        <taxon>Bacteria</taxon>
        <taxon>Pseudomonadati</taxon>
        <taxon>Planctomycetota</taxon>
        <taxon>Planctomycetia</taxon>
        <taxon>Planctomycetales</taxon>
        <taxon>Planctomycetaceae</taxon>
        <taxon>Crateriforma</taxon>
    </lineage>
</organism>
<sequence>MTNTDDAGAESITSGRFAFPIDRISASGAYLTACLFEKRLKRLAEKAARSISNSRKVVGRLMTRHRALVCSVCSTPDGGW</sequence>